<proteinExistence type="predicted"/>
<dbReference type="EMBL" id="CP041372">
    <property type="protein sequence ID" value="QKS70251.1"/>
    <property type="molecule type" value="Genomic_DNA"/>
</dbReference>
<keyword evidence="2" id="KW-1185">Reference proteome</keyword>
<accession>A0A859FBY7</accession>
<dbReference type="KEGG" id="psua:FLK61_26180"/>
<evidence type="ECO:0000313" key="2">
    <source>
        <dbReference type="Proteomes" id="UP000318138"/>
    </source>
</evidence>
<sequence>MNFKDMVNDDIFTFLNIDEFGEVTTIDDEEVVVVFGTIELSDFTIKNGEGLLEEDRIFYVKDGDLSFYPRQGNKIVVNGDKCEVLQTSEDDGLLKVLIRLIES</sequence>
<evidence type="ECO:0000313" key="1">
    <source>
        <dbReference type="EMBL" id="QKS70251.1"/>
    </source>
</evidence>
<gene>
    <name evidence="1" type="ORF">FLK61_26180</name>
</gene>
<dbReference type="Proteomes" id="UP000318138">
    <property type="component" value="Chromosome"/>
</dbReference>
<organism evidence="1 2">
    <name type="scientific">Paenalkalicoccus suaedae</name>
    <dbReference type="NCBI Taxonomy" id="2592382"/>
    <lineage>
        <taxon>Bacteria</taxon>
        <taxon>Bacillati</taxon>
        <taxon>Bacillota</taxon>
        <taxon>Bacilli</taxon>
        <taxon>Bacillales</taxon>
        <taxon>Bacillaceae</taxon>
        <taxon>Paenalkalicoccus</taxon>
    </lineage>
</organism>
<dbReference type="AlphaFoldDB" id="A0A859FBY7"/>
<protein>
    <submittedName>
        <fullName evidence="1">Uncharacterized protein</fullName>
    </submittedName>
</protein>
<name>A0A859FBY7_9BACI</name>
<reference evidence="2" key="1">
    <citation type="submission" date="2019-07" db="EMBL/GenBank/DDBJ databases">
        <title>Bacillus alkalisoli sp. nov. isolated from saline soil.</title>
        <authorList>
            <person name="Sun J.-Q."/>
            <person name="Xu L."/>
        </authorList>
    </citation>
    <scope>NUCLEOTIDE SEQUENCE [LARGE SCALE GENOMIC DNA]</scope>
    <source>
        <strain evidence="2">M4U3P1</strain>
    </source>
</reference>
<dbReference type="RefSeq" id="WP_176008291.1">
    <property type="nucleotide sequence ID" value="NZ_CP041372.2"/>
</dbReference>